<evidence type="ECO:0008006" key="4">
    <source>
        <dbReference type="Google" id="ProtNLM"/>
    </source>
</evidence>
<reference evidence="2 3" key="1">
    <citation type="journal article" date="2020" name="Nature">
        <title>Bacterial chemolithoautotrophy via manganese oxidation.</title>
        <authorList>
            <person name="Yu H."/>
            <person name="Leadbetter J.R."/>
        </authorList>
    </citation>
    <scope>NUCLEOTIDE SEQUENCE [LARGE SCALE GENOMIC DNA]</scope>
    <source>
        <strain evidence="2 3">Mn-1</strain>
    </source>
</reference>
<feature type="chain" id="PRO_5030696567" description="Lipoprotein" evidence="1">
    <location>
        <begin position="20"/>
        <end position="853"/>
    </location>
</feature>
<name>A0A7X6DM40_9BACT</name>
<comment type="caution">
    <text evidence="2">The sequence shown here is derived from an EMBL/GenBank/DDBJ whole genome shotgun (WGS) entry which is preliminary data.</text>
</comment>
<accession>A0A7X6DM40</accession>
<sequence length="853" mass="93345">MNRLLAVASASLILSLSLAACGGGGGSSSSGGGGSQSAGFEVPTEISAVPTNLSGSVGGVTKPGLKSKLSALKQAATDPNTDYSKAVTRKYVNEHTLEQFDIIEEVLAALAQTNYADEANVNQGPYKAMVSFQDEQNGVQTKSLEPWVVDSAMIEEDGQDVNRVRVWIDEADINRLIKAEFKIYQSATRKEDGSYSDYGVWKLNVKFGDSPDSFFAADAGVDANGRSVIRINERQTESTDAPPHEMKAIMNRSETDGYGKVMFPDWESCHQPDCNPAPVVAKYAYNANHLALQKAEGAVQYKDRTSVNDMTHRYGLFDSTTGQDIMKTKSFGFPVDYTDGEGRHRFAYYGAWQGRHSLWSDGGTIPQGTTVTRQDRGPQQNAETYTVSAPFVGTLTKRTAVAANVNDVKGIPVETWVNSNFELRYLASGPDGAGWYECTHTFDPDTGFFQQNCASKFTAFDSLIVGENDNRKFVNINQCNGCDQNNPPTNYVYLADGPSGAGFYVGTFDSSTGRTTATSTLYTPSDNEFLWVNIGGSIYIMYNGTGWVEKTLTGFDTETWTPEFAPSETGDKPYTMPLDREFYINSRGANYIVKRTSTGYEVKIEIQSTANPVNASTFVPTGTVFKSSWSPDTESTFEFVTDPNSANFMKLVYKTIGQTDQSSNPAPQVGQVVTNGQWGLVAYVNGNQTTNQFNWDYPREGDMWGSQQYLKDASNNYVLLSDPVRLLPVTLTNNAGEEKSLALQYDGWMHGLPDLFHELFKNGHVMTEDISNKIINIPAGTQVTDADDQTKGYLVKPLEVSQFLAVLENDPGDLDISVADSIDLNSVPVLVDHNMGDVPETDGVKYSEGILVE</sequence>
<protein>
    <recommendedName>
        <fullName evidence="4">Lipoprotein</fullName>
    </recommendedName>
</protein>
<feature type="signal peptide" evidence="1">
    <location>
        <begin position="1"/>
        <end position="19"/>
    </location>
</feature>
<dbReference type="EMBL" id="VTOW01000001">
    <property type="protein sequence ID" value="NKE69662.1"/>
    <property type="molecule type" value="Genomic_DNA"/>
</dbReference>
<dbReference type="PROSITE" id="PS51257">
    <property type="entry name" value="PROKAR_LIPOPROTEIN"/>
    <property type="match status" value="1"/>
</dbReference>
<dbReference type="RefSeq" id="WP_168057954.1">
    <property type="nucleotide sequence ID" value="NZ_VTOW01000001.1"/>
</dbReference>
<gene>
    <name evidence="2" type="ORF">MNODULE_02735</name>
</gene>
<organism evidence="2 3">
    <name type="scientific">Candidatus Manganitrophus noduliformans</name>
    <dbReference type="NCBI Taxonomy" id="2606439"/>
    <lineage>
        <taxon>Bacteria</taxon>
        <taxon>Pseudomonadati</taxon>
        <taxon>Nitrospirota</taxon>
        <taxon>Nitrospiria</taxon>
        <taxon>Candidatus Troglogloeales</taxon>
        <taxon>Candidatus Manganitrophaceae</taxon>
        <taxon>Candidatus Manganitrophus</taxon>
    </lineage>
</organism>
<dbReference type="AlphaFoldDB" id="A0A7X6DM40"/>
<evidence type="ECO:0000313" key="2">
    <source>
        <dbReference type="EMBL" id="NKE69662.1"/>
    </source>
</evidence>
<keyword evidence="1" id="KW-0732">Signal</keyword>
<dbReference type="Proteomes" id="UP000534783">
    <property type="component" value="Unassembled WGS sequence"/>
</dbReference>
<evidence type="ECO:0000313" key="3">
    <source>
        <dbReference type="Proteomes" id="UP000534783"/>
    </source>
</evidence>
<evidence type="ECO:0000256" key="1">
    <source>
        <dbReference type="SAM" id="SignalP"/>
    </source>
</evidence>
<keyword evidence="3" id="KW-1185">Reference proteome</keyword>
<proteinExistence type="predicted"/>